<dbReference type="InParanoid" id="M1DG70"/>
<protein>
    <submittedName>
        <fullName evidence="2">Uncharacterized protein</fullName>
    </submittedName>
</protein>
<evidence type="ECO:0000313" key="3">
    <source>
        <dbReference type="Proteomes" id="UP000011115"/>
    </source>
</evidence>
<keyword evidence="3" id="KW-1185">Reference proteome</keyword>
<dbReference type="PaxDb" id="4113-PGSC0003DMT400088542"/>
<evidence type="ECO:0000256" key="1">
    <source>
        <dbReference type="SAM" id="MobiDB-lite"/>
    </source>
</evidence>
<dbReference type="AlphaFoldDB" id="M1DG70"/>
<sequence length="76" mass="8443">MARKVSRGLTHGPGGVQLPTTGSSTNLGPCHGIWIEDQSKDTNRQKRTKQTEEVKKGELEDRHEHLANRRVAKLTA</sequence>
<evidence type="ECO:0000313" key="2">
    <source>
        <dbReference type="EnsemblPlants" id="PGSC0003DMT400088542"/>
    </source>
</evidence>
<dbReference type="Proteomes" id="UP000011115">
    <property type="component" value="Unassembled WGS sequence"/>
</dbReference>
<name>M1DG70_SOLTU</name>
<reference evidence="3" key="1">
    <citation type="journal article" date="2011" name="Nature">
        <title>Genome sequence and analysis of the tuber crop potato.</title>
        <authorList>
            <consortium name="The Potato Genome Sequencing Consortium"/>
        </authorList>
    </citation>
    <scope>NUCLEOTIDE SEQUENCE [LARGE SCALE GENOMIC DNA]</scope>
    <source>
        <strain evidence="3">cv. DM1-3 516 R44</strain>
    </source>
</reference>
<organism evidence="2 3">
    <name type="scientific">Solanum tuberosum</name>
    <name type="common">Potato</name>
    <dbReference type="NCBI Taxonomy" id="4113"/>
    <lineage>
        <taxon>Eukaryota</taxon>
        <taxon>Viridiplantae</taxon>
        <taxon>Streptophyta</taxon>
        <taxon>Embryophyta</taxon>
        <taxon>Tracheophyta</taxon>
        <taxon>Spermatophyta</taxon>
        <taxon>Magnoliopsida</taxon>
        <taxon>eudicotyledons</taxon>
        <taxon>Gunneridae</taxon>
        <taxon>Pentapetalae</taxon>
        <taxon>asterids</taxon>
        <taxon>lamiids</taxon>
        <taxon>Solanales</taxon>
        <taxon>Solanaceae</taxon>
        <taxon>Solanoideae</taxon>
        <taxon>Solaneae</taxon>
        <taxon>Solanum</taxon>
    </lineage>
</organism>
<accession>M1DG70</accession>
<dbReference type="Gramene" id="PGSC0003DMT400088542">
    <property type="protein sequence ID" value="PGSC0003DMT400088542"/>
    <property type="gene ID" value="PGSC0003DMG400038113"/>
</dbReference>
<feature type="region of interest" description="Disordered" evidence="1">
    <location>
        <begin position="1"/>
        <end position="76"/>
    </location>
</feature>
<feature type="compositionally biased region" description="Polar residues" evidence="1">
    <location>
        <begin position="18"/>
        <end position="27"/>
    </location>
</feature>
<reference evidence="2" key="2">
    <citation type="submission" date="2015-06" db="UniProtKB">
        <authorList>
            <consortium name="EnsemblPlants"/>
        </authorList>
    </citation>
    <scope>IDENTIFICATION</scope>
    <source>
        <strain evidence="2">DM1-3 516 R44</strain>
    </source>
</reference>
<dbReference type="EnsemblPlants" id="PGSC0003DMT400088542">
    <property type="protein sequence ID" value="PGSC0003DMT400088542"/>
    <property type="gene ID" value="PGSC0003DMG400038113"/>
</dbReference>
<proteinExistence type="predicted"/>
<feature type="compositionally biased region" description="Basic and acidic residues" evidence="1">
    <location>
        <begin position="37"/>
        <end position="67"/>
    </location>
</feature>
<dbReference type="HOGENOM" id="CLU_197074_0_0_1"/>